<proteinExistence type="inferred from homology"/>
<comment type="caution">
    <text evidence="11">The sequence shown here is derived from an EMBL/GenBank/DDBJ whole genome shotgun (WGS) entry which is preliminary data.</text>
</comment>
<protein>
    <submittedName>
        <fullName evidence="11">Peroxisomal ABC transporter D family member</fullName>
    </submittedName>
</protein>
<keyword evidence="3 8" id="KW-0812">Transmembrane</keyword>
<dbReference type="CDD" id="cd03223">
    <property type="entry name" value="ABCD_peroxisomal_ALDP"/>
    <property type="match status" value="1"/>
</dbReference>
<dbReference type="Pfam" id="PF00005">
    <property type="entry name" value="ABC_tran"/>
    <property type="match status" value="1"/>
</dbReference>
<dbReference type="GO" id="GO:0042760">
    <property type="term" value="P:very long-chain fatty acid catabolic process"/>
    <property type="evidence" value="ECO:0007669"/>
    <property type="project" value="TreeGrafter"/>
</dbReference>
<dbReference type="AlphaFoldDB" id="A0AAW2YP25"/>
<keyword evidence="6 8" id="KW-1133">Transmembrane helix</keyword>
<dbReference type="InterPro" id="IPR027417">
    <property type="entry name" value="P-loop_NTPase"/>
</dbReference>
<dbReference type="PANTHER" id="PTHR11384">
    <property type="entry name" value="ATP-BINDING CASSETTE, SUB-FAMILY D MEMBER"/>
    <property type="match status" value="1"/>
</dbReference>
<dbReference type="SUPFAM" id="SSF52540">
    <property type="entry name" value="P-loop containing nucleoside triphosphate hydrolases"/>
    <property type="match status" value="1"/>
</dbReference>
<keyword evidence="12" id="KW-1185">Reference proteome</keyword>
<dbReference type="PROSITE" id="PS00211">
    <property type="entry name" value="ABC_TRANSPORTER_1"/>
    <property type="match status" value="1"/>
</dbReference>
<feature type="domain" description="ABC transmembrane type-1" evidence="10">
    <location>
        <begin position="104"/>
        <end position="343"/>
    </location>
</feature>
<evidence type="ECO:0000256" key="7">
    <source>
        <dbReference type="ARBA" id="ARBA00023136"/>
    </source>
</evidence>
<dbReference type="Gene3D" id="3.40.50.300">
    <property type="entry name" value="P-loop containing nucleotide triphosphate hydrolases"/>
    <property type="match status" value="1"/>
</dbReference>
<evidence type="ECO:0000313" key="12">
    <source>
        <dbReference type="Proteomes" id="UP001431209"/>
    </source>
</evidence>
<dbReference type="PANTHER" id="PTHR11384:SF59">
    <property type="entry name" value="LYSOSOMAL COBALAMIN TRANSPORTER ABCD4"/>
    <property type="match status" value="1"/>
</dbReference>
<keyword evidence="7 8" id="KW-0472">Membrane</keyword>
<dbReference type="GO" id="GO:0015910">
    <property type="term" value="P:long-chain fatty acid import into peroxisome"/>
    <property type="evidence" value="ECO:0007669"/>
    <property type="project" value="TreeGrafter"/>
</dbReference>
<dbReference type="GO" id="GO:0016887">
    <property type="term" value="F:ATP hydrolysis activity"/>
    <property type="evidence" value="ECO:0007669"/>
    <property type="project" value="InterPro"/>
</dbReference>
<evidence type="ECO:0000256" key="1">
    <source>
        <dbReference type="ARBA" id="ARBA00008575"/>
    </source>
</evidence>
<name>A0AAW2YP25_9EUKA</name>
<dbReference type="SUPFAM" id="SSF90123">
    <property type="entry name" value="ABC transporter transmembrane region"/>
    <property type="match status" value="1"/>
</dbReference>
<sequence>MSNQSKPVWNALGHTAVGLTELFLSIYQNPKYRKAASYTIGGSAILTAASIGLLKYWNFKQKLEQTENSTQTKNRPKAKVDGKFLERLKLLLNIVVPGVKSKEFLQLIALSVVVIARTLISNWLSSLSGDVSKTLIELDFREFCRTLALSSLLSIGSALLAPTLKYLINKLSLEWRISLTKHIHTKYLRNMMYYKTAYLNTDVGNPDQCITQDVEKFTEGMCSLYSNLVKPIADVLLYTYQLVNIAGTGGPLAIVGYTSISFILMTILRPPFSSMTSKLQNMEGKFRYCHIRTATNGESIAFYGGDELEKSIVDNSFKELYDHKKSLVKAHLYFGIFNDFFVFNLPQCVSWLIAMVPVFFGNLQGANQAELARQLRYLAAVISHEFQALGEIITLNTRLSEIAGYTANVCNLLETIDEIDKHDVEKRDKHFELGDTIKFENVTLVTPADVVLAKHLTFEVKPMHNLLVTGPNGTGKSSLFRILGGLWYIQEGIIKKPGGSQLQTFGDIYYVPQKPYNALGTLRDQIIYPEAPDSTRSRNMTNDELIGLLKRVRIDYIVEREGGFDIVKNWDDILSLGEQQRLAMARLFYHRPKYAILDECTSAVSVDIEKNLYQQCKDENITCVTISLRPALKPYHTHELSFDGEGGWKIEEITEDQL</sequence>
<dbReference type="GO" id="GO:0006635">
    <property type="term" value="P:fatty acid beta-oxidation"/>
    <property type="evidence" value="ECO:0007669"/>
    <property type="project" value="TreeGrafter"/>
</dbReference>
<keyword evidence="4" id="KW-0547">Nucleotide-binding</keyword>
<dbReference type="InterPro" id="IPR011527">
    <property type="entry name" value="ABC1_TM_dom"/>
</dbReference>
<dbReference type="PROSITE" id="PS50893">
    <property type="entry name" value="ABC_TRANSPORTER_2"/>
    <property type="match status" value="1"/>
</dbReference>
<comment type="similarity">
    <text evidence="1">Belongs to the ABC transporter superfamily. ABCD family. Peroxisomal fatty acyl CoA transporter (TC 3.A.1.203) subfamily.</text>
</comment>
<evidence type="ECO:0000259" key="10">
    <source>
        <dbReference type="PROSITE" id="PS50929"/>
    </source>
</evidence>
<evidence type="ECO:0000313" key="11">
    <source>
        <dbReference type="EMBL" id="KAL0478885.1"/>
    </source>
</evidence>
<accession>A0AAW2YP25</accession>
<dbReference type="InterPro" id="IPR003593">
    <property type="entry name" value="AAA+_ATPase"/>
</dbReference>
<evidence type="ECO:0000256" key="2">
    <source>
        <dbReference type="ARBA" id="ARBA00022448"/>
    </source>
</evidence>
<dbReference type="GO" id="GO:0007031">
    <property type="term" value="P:peroxisome organization"/>
    <property type="evidence" value="ECO:0007669"/>
    <property type="project" value="TreeGrafter"/>
</dbReference>
<dbReference type="PROSITE" id="PS50929">
    <property type="entry name" value="ABC_TM1F"/>
    <property type="match status" value="1"/>
</dbReference>
<feature type="transmembrane region" description="Helical" evidence="8">
    <location>
        <begin position="35"/>
        <end position="57"/>
    </location>
</feature>
<feature type="transmembrane region" description="Helical" evidence="8">
    <location>
        <begin position="245"/>
        <end position="268"/>
    </location>
</feature>
<evidence type="ECO:0000256" key="8">
    <source>
        <dbReference type="SAM" id="Phobius"/>
    </source>
</evidence>
<dbReference type="GO" id="GO:0005524">
    <property type="term" value="F:ATP binding"/>
    <property type="evidence" value="ECO:0007669"/>
    <property type="project" value="UniProtKB-KW"/>
</dbReference>
<evidence type="ECO:0000256" key="4">
    <source>
        <dbReference type="ARBA" id="ARBA00022741"/>
    </source>
</evidence>
<dbReference type="GO" id="GO:0005778">
    <property type="term" value="C:peroxisomal membrane"/>
    <property type="evidence" value="ECO:0007669"/>
    <property type="project" value="TreeGrafter"/>
</dbReference>
<evidence type="ECO:0000256" key="6">
    <source>
        <dbReference type="ARBA" id="ARBA00022989"/>
    </source>
</evidence>
<dbReference type="InterPro" id="IPR003439">
    <property type="entry name" value="ABC_transporter-like_ATP-bd"/>
</dbReference>
<reference evidence="11 12" key="1">
    <citation type="submission" date="2024-03" db="EMBL/GenBank/DDBJ databases">
        <title>The Acrasis kona genome and developmental transcriptomes reveal deep origins of eukaryotic multicellular pathways.</title>
        <authorList>
            <person name="Sheikh S."/>
            <person name="Fu C.-J."/>
            <person name="Brown M.W."/>
            <person name="Baldauf S.L."/>
        </authorList>
    </citation>
    <scope>NUCLEOTIDE SEQUENCE [LARGE SCALE GENOMIC DNA]</scope>
    <source>
        <strain evidence="11 12">ATCC MYA-3509</strain>
    </source>
</reference>
<dbReference type="SMART" id="SM00382">
    <property type="entry name" value="AAA"/>
    <property type="match status" value="1"/>
</dbReference>
<dbReference type="EMBL" id="JAOPGA020000476">
    <property type="protein sequence ID" value="KAL0478885.1"/>
    <property type="molecule type" value="Genomic_DNA"/>
</dbReference>
<dbReference type="InterPro" id="IPR017871">
    <property type="entry name" value="ABC_transporter-like_CS"/>
</dbReference>
<keyword evidence="5" id="KW-0067">ATP-binding</keyword>
<dbReference type="GO" id="GO:0005324">
    <property type="term" value="F:long-chain fatty acid transmembrane transporter activity"/>
    <property type="evidence" value="ECO:0007669"/>
    <property type="project" value="TreeGrafter"/>
</dbReference>
<evidence type="ECO:0000256" key="5">
    <source>
        <dbReference type="ARBA" id="ARBA00022840"/>
    </source>
</evidence>
<organism evidence="11 12">
    <name type="scientific">Acrasis kona</name>
    <dbReference type="NCBI Taxonomy" id="1008807"/>
    <lineage>
        <taxon>Eukaryota</taxon>
        <taxon>Discoba</taxon>
        <taxon>Heterolobosea</taxon>
        <taxon>Tetramitia</taxon>
        <taxon>Eutetramitia</taxon>
        <taxon>Acrasidae</taxon>
        <taxon>Acrasis</taxon>
    </lineage>
</organism>
<dbReference type="Gene3D" id="1.20.1560.10">
    <property type="entry name" value="ABC transporter type 1, transmembrane domain"/>
    <property type="match status" value="1"/>
</dbReference>
<feature type="domain" description="ABC transporter" evidence="9">
    <location>
        <begin position="437"/>
        <end position="658"/>
    </location>
</feature>
<keyword evidence="2" id="KW-0813">Transport</keyword>
<evidence type="ECO:0000259" key="9">
    <source>
        <dbReference type="PROSITE" id="PS50893"/>
    </source>
</evidence>
<evidence type="ECO:0000256" key="3">
    <source>
        <dbReference type="ARBA" id="ARBA00022692"/>
    </source>
</evidence>
<dbReference type="Pfam" id="PF06472">
    <property type="entry name" value="ABC_membrane_2"/>
    <property type="match status" value="1"/>
</dbReference>
<dbReference type="Proteomes" id="UP001431209">
    <property type="component" value="Unassembled WGS sequence"/>
</dbReference>
<dbReference type="GO" id="GO:0140359">
    <property type="term" value="F:ABC-type transporter activity"/>
    <property type="evidence" value="ECO:0007669"/>
    <property type="project" value="InterPro"/>
</dbReference>
<gene>
    <name evidence="11" type="ORF">AKO1_010718</name>
</gene>
<dbReference type="InterPro" id="IPR050835">
    <property type="entry name" value="ABC_transporter_sub-D"/>
</dbReference>
<dbReference type="InterPro" id="IPR036640">
    <property type="entry name" value="ABC1_TM_sf"/>
</dbReference>